<accession>A0A0N7L6E7</accession>
<dbReference type="EMBL" id="CCYD01000810">
    <property type="protein sequence ID" value="CEG44067.1"/>
    <property type="molecule type" value="Genomic_DNA"/>
</dbReference>
<dbReference type="AlphaFoldDB" id="A0A0N7L6E7"/>
<reference evidence="2" key="1">
    <citation type="submission" date="2014-09" db="EMBL/GenBank/DDBJ databases">
        <authorList>
            <person name="Sharma Rahul"/>
            <person name="Thines Marco"/>
        </authorList>
    </citation>
    <scope>NUCLEOTIDE SEQUENCE [LARGE SCALE GENOMIC DNA]</scope>
</reference>
<dbReference type="GeneID" id="59052711"/>
<evidence type="ECO:0000313" key="1">
    <source>
        <dbReference type="EMBL" id="CEG44067.1"/>
    </source>
</evidence>
<evidence type="ECO:0000313" key="2">
    <source>
        <dbReference type="Proteomes" id="UP000054928"/>
    </source>
</evidence>
<dbReference type="RefSeq" id="XP_036263284.1">
    <property type="nucleotide sequence ID" value="XM_036407596.1"/>
</dbReference>
<sequence length="85" mass="9564">MHFCFNAKQAMQPGVKTFEILAHSSNGSYDYLITRIQHFLNYLRIFFGIIDNAAVTGQTVASALASVKNIQTPTYQSRSFTALRM</sequence>
<proteinExistence type="predicted"/>
<organism evidence="1 2">
    <name type="scientific">Plasmopara halstedii</name>
    <name type="common">Downy mildew of sunflower</name>
    <dbReference type="NCBI Taxonomy" id="4781"/>
    <lineage>
        <taxon>Eukaryota</taxon>
        <taxon>Sar</taxon>
        <taxon>Stramenopiles</taxon>
        <taxon>Oomycota</taxon>
        <taxon>Peronosporomycetes</taxon>
        <taxon>Peronosporales</taxon>
        <taxon>Peronosporaceae</taxon>
        <taxon>Plasmopara</taxon>
    </lineage>
</organism>
<name>A0A0N7L6E7_PLAHL</name>
<protein>
    <submittedName>
        <fullName evidence="1">Uncharacterized protein</fullName>
    </submittedName>
</protein>
<keyword evidence="2" id="KW-1185">Reference proteome</keyword>
<dbReference type="Proteomes" id="UP000054928">
    <property type="component" value="Unassembled WGS sequence"/>
</dbReference>